<feature type="region of interest" description="Disordered" evidence="1">
    <location>
        <begin position="314"/>
        <end position="346"/>
    </location>
</feature>
<dbReference type="CDD" id="cd07302">
    <property type="entry name" value="CHD"/>
    <property type="match status" value="1"/>
</dbReference>
<dbReference type="GO" id="GO:0035556">
    <property type="term" value="P:intracellular signal transduction"/>
    <property type="evidence" value="ECO:0007669"/>
    <property type="project" value="InterPro"/>
</dbReference>
<sequence length="346" mass="36925">MQRRTRQQLRISLLIVAIAAGLGAVFGLAIAGAGDGDGETRAYARAALRGVWTGGLIAGLLTAWEYIYVNRPAGLWVRRLTFLGNVGVRSLIYLAAIMLSIWSGATVFSIEGADPFGWNAQTVIQVGFSVLFSIGVNFAMAINGLLGQAVFLNFLTGRYHRPVVENRVLLFADLVGSTAIAERIGDLGFHGFLNDVYRDLSAPVIELGGVIHKYVGDEMIVSWPDTAAGRSRALQCGIEFHALLAAAEARYKNTHGAAPALRIGIHAGPVVIGEMGDVRQEIVFLGDAMNTASRLVDMCRTLGRPLLVSEALRDAEPSEDGPALEPMGETGVRGKTRPVAVYAPAP</sequence>
<protein>
    <recommendedName>
        <fullName evidence="3">Guanylate cyclase domain-containing protein</fullName>
    </recommendedName>
</protein>
<reference evidence="4 5" key="1">
    <citation type="submission" date="2017-11" db="EMBL/GenBank/DDBJ databases">
        <title>Draft genome sequence of Rhizobiales bacterium SY3-13.</title>
        <authorList>
            <person name="Sun C."/>
        </authorList>
    </citation>
    <scope>NUCLEOTIDE SEQUENCE [LARGE SCALE GENOMIC DNA]</scope>
    <source>
        <strain evidence="4 5">SY3-13</strain>
    </source>
</reference>
<keyword evidence="5" id="KW-1185">Reference proteome</keyword>
<keyword evidence="2" id="KW-0812">Transmembrane</keyword>
<evidence type="ECO:0000256" key="1">
    <source>
        <dbReference type="SAM" id="MobiDB-lite"/>
    </source>
</evidence>
<evidence type="ECO:0000259" key="3">
    <source>
        <dbReference type="PROSITE" id="PS50125"/>
    </source>
</evidence>
<evidence type="ECO:0000313" key="5">
    <source>
        <dbReference type="Proteomes" id="UP000229498"/>
    </source>
</evidence>
<dbReference type="PROSITE" id="PS50125">
    <property type="entry name" value="GUANYLATE_CYCLASE_2"/>
    <property type="match status" value="1"/>
</dbReference>
<name>A0A2M9FXF7_9PROT</name>
<dbReference type="GO" id="GO:0009190">
    <property type="term" value="P:cyclic nucleotide biosynthetic process"/>
    <property type="evidence" value="ECO:0007669"/>
    <property type="project" value="InterPro"/>
</dbReference>
<dbReference type="PANTHER" id="PTHR43081">
    <property type="entry name" value="ADENYLATE CYCLASE, TERMINAL-DIFFERENTIATION SPECIFIC-RELATED"/>
    <property type="match status" value="1"/>
</dbReference>
<dbReference type="Pfam" id="PF00211">
    <property type="entry name" value="Guanylate_cyc"/>
    <property type="match status" value="1"/>
</dbReference>
<organism evidence="4 5">
    <name type="scientific">Minwuia thermotolerans</name>
    <dbReference type="NCBI Taxonomy" id="2056226"/>
    <lineage>
        <taxon>Bacteria</taxon>
        <taxon>Pseudomonadati</taxon>
        <taxon>Pseudomonadota</taxon>
        <taxon>Alphaproteobacteria</taxon>
        <taxon>Minwuiales</taxon>
        <taxon>Minwuiaceae</taxon>
        <taxon>Minwuia</taxon>
    </lineage>
</organism>
<dbReference type="AlphaFoldDB" id="A0A2M9FXF7"/>
<feature type="transmembrane region" description="Helical" evidence="2">
    <location>
        <begin position="90"/>
        <end position="110"/>
    </location>
</feature>
<proteinExistence type="predicted"/>
<feature type="transmembrane region" description="Helical" evidence="2">
    <location>
        <begin position="51"/>
        <end position="69"/>
    </location>
</feature>
<gene>
    <name evidence="4" type="ORF">CVT23_19135</name>
</gene>
<keyword evidence="2" id="KW-0472">Membrane</keyword>
<dbReference type="OrthoDB" id="9768499at2"/>
<dbReference type="SMART" id="SM00044">
    <property type="entry name" value="CYCc"/>
    <property type="match status" value="1"/>
</dbReference>
<dbReference type="Proteomes" id="UP000229498">
    <property type="component" value="Unassembled WGS sequence"/>
</dbReference>
<dbReference type="GO" id="GO:0004016">
    <property type="term" value="F:adenylate cyclase activity"/>
    <property type="evidence" value="ECO:0007669"/>
    <property type="project" value="UniProtKB-ARBA"/>
</dbReference>
<evidence type="ECO:0000256" key="2">
    <source>
        <dbReference type="SAM" id="Phobius"/>
    </source>
</evidence>
<feature type="transmembrane region" description="Helical" evidence="2">
    <location>
        <begin position="130"/>
        <end position="152"/>
    </location>
</feature>
<dbReference type="Gene3D" id="3.30.70.1230">
    <property type="entry name" value="Nucleotide cyclase"/>
    <property type="match status" value="1"/>
</dbReference>
<dbReference type="RefSeq" id="WP_109792873.1">
    <property type="nucleotide sequence ID" value="NZ_PHIG01000048.1"/>
</dbReference>
<dbReference type="InterPro" id="IPR029787">
    <property type="entry name" value="Nucleotide_cyclase"/>
</dbReference>
<comment type="caution">
    <text evidence="4">The sequence shown here is derived from an EMBL/GenBank/DDBJ whole genome shotgun (WGS) entry which is preliminary data.</text>
</comment>
<feature type="domain" description="Guanylate cyclase" evidence="3">
    <location>
        <begin position="168"/>
        <end position="296"/>
    </location>
</feature>
<accession>A0A2M9FXF7</accession>
<dbReference type="PANTHER" id="PTHR43081:SF1">
    <property type="entry name" value="ADENYLATE CYCLASE, TERMINAL-DIFFERENTIATION SPECIFIC"/>
    <property type="match status" value="1"/>
</dbReference>
<evidence type="ECO:0000313" key="4">
    <source>
        <dbReference type="EMBL" id="PJK28145.1"/>
    </source>
</evidence>
<dbReference type="EMBL" id="PHIG01000048">
    <property type="protein sequence ID" value="PJK28145.1"/>
    <property type="molecule type" value="Genomic_DNA"/>
</dbReference>
<dbReference type="InterPro" id="IPR001054">
    <property type="entry name" value="A/G_cyclase"/>
</dbReference>
<keyword evidence="2" id="KW-1133">Transmembrane helix</keyword>
<dbReference type="SUPFAM" id="SSF55073">
    <property type="entry name" value="Nucleotide cyclase"/>
    <property type="match status" value="1"/>
</dbReference>
<feature type="transmembrane region" description="Helical" evidence="2">
    <location>
        <begin position="12"/>
        <end position="31"/>
    </location>
</feature>
<dbReference type="InterPro" id="IPR050697">
    <property type="entry name" value="Adenylyl/Guanylyl_Cyclase_3/4"/>
</dbReference>